<proteinExistence type="predicted"/>
<dbReference type="AlphaFoldDB" id="A0A4Y2V9Z7"/>
<name>A0A4Y2V9Z7_ARAVE</name>
<evidence type="ECO:0000313" key="2">
    <source>
        <dbReference type="Proteomes" id="UP000499080"/>
    </source>
</evidence>
<sequence length="122" mass="12468">VLSISLCGCSSIPSAAALRSLQLCYPPSADCSSVPSTIALLIPSTVSSIPSAAILVDPLLAALSIPSLHLCSPLYNCSSIPCTAVFDPLYVALQSSIGYSESLYNFDPSAVILIPPLSVPSA</sequence>
<accession>A0A4Y2V9Z7</accession>
<protein>
    <submittedName>
        <fullName evidence="1">Uncharacterized protein</fullName>
    </submittedName>
</protein>
<keyword evidence="2" id="KW-1185">Reference proteome</keyword>
<dbReference type="EMBL" id="BGPR01043869">
    <property type="protein sequence ID" value="GBO20520.1"/>
    <property type="molecule type" value="Genomic_DNA"/>
</dbReference>
<evidence type="ECO:0000313" key="1">
    <source>
        <dbReference type="EMBL" id="GBO20520.1"/>
    </source>
</evidence>
<reference evidence="1 2" key="1">
    <citation type="journal article" date="2019" name="Sci. Rep.">
        <title>Orb-weaving spider Araneus ventricosus genome elucidates the spidroin gene catalogue.</title>
        <authorList>
            <person name="Kono N."/>
            <person name="Nakamura H."/>
            <person name="Ohtoshi R."/>
            <person name="Moran D.A.P."/>
            <person name="Shinohara A."/>
            <person name="Yoshida Y."/>
            <person name="Fujiwara M."/>
            <person name="Mori M."/>
            <person name="Tomita M."/>
            <person name="Arakawa K."/>
        </authorList>
    </citation>
    <scope>NUCLEOTIDE SEQUENCE [LARGE SCALE GENOMIC DNA]</scope>
</reference>
<comment type="caution">
    <text evidence="1">The sequence shown here is derived from an EMBL/GenBank/DDBJ whole genome shotgun (WGS) entry which is preliminary data.</text>
</comment>
<dbReference type="Proteomes" id="UP000499080">
    <property type="component" value="Unassembled WGS sequence"/>
</dbReference>
<feature type="non-terminal residue" evidence="1">
    <location>
        <position position="1"/>
    </location>
</feature>
<organism evidence="1 2">
    <name type="scientific">Araneus ventricosus</name>
    <name type="common">Orbweaver spider</name>
    <name type="synonym">Epeira ventricosa</name>
    <dbReference type="NCBI Taxonomy" id="182803"/>
    <lineage>
        <taxon>Eukaryota</taxon>
        <taxon>Metazoa</taxon>
        <taxon>Ecdysozoa</taxon>
        <taxon>Arthropoda</taxon>
        <taxon>Chelicerata</taxon>
        <taxon>Arachnida</taxon>
        <taxon>Araneae</taxon>
        <taxon>Araneomorphae</taxon>
        <taxon>Entelegynae</taxon>
        <taxon>Araneoidea</taxon>
        <taxon>Araneidae</taxon>
        <taxon>Araneus</taxon>
    </lineage>
</organism>
<gene>
    <name evidence="1" type="ORF">AVEN_206602_1</name>
</gene>